<protein>
    <submittedName>
        <fullName evidence="1">Uncharacterized protein</fullName>
    </submittedName>
</protein>
<name>A0A6G0T7F9_APHGL</name>
<dbReference type="Proteomes" id="UP000475862">
    <property type="component" value="Unassembled WGS sequence"/>
</dbReference>
<organism evidence="1 2">
    <name type="scientific">Aphis glycines</name>
    <name type="common">Soybean aphid</name>
    <dbReference type="NCBI Taxonomy" id="307491"/>
    <lineage>
        <taxon>Eukaryota</taxon>
        <taxon>Metazoa</taxon>
        <taxon>Ecdysozoa</taxon>
        <taxon>Arthropoda</taxon>
        <taxon>Hexapoda</taxon>
        <taxon>Insecta</taxon>
        <taxon>Pterygota</taxon>
        <taxon>Neoptera</taxon>
        <taxon>Paraneoptera</taxon>
        <taxon>Hemiptera</taxon>
        <taxon>Sternorrhyncha</taxon>
        <taxon>Aphidomorpha</taxon>
        <taxon>Aphidoidea</taxon>
        <taxon>Aphididae</taxon>
        <taxon>Aphidini</taxon>
        <taxon>Aphis</taxon>
        <taxon>Aphis</taxon>
    </lineage>
</organism>
<gene>
    <name evidence="1" type="ORF">AGLY_012995</name>
</gene>
<dbReference type="AlphaFoldDB" id="A0A6G0T7F9"/>
<comment type="caution">
    <text evidence="1">The sequence shown here is derived from an EMBL/GenBank/DDBJ whole genome shotgun (WGS) entry which is preliminary data.</text>
</comment>
<reference evidence="1 2" key="1">
    <citation type="submission" date="2019-08" db="EMBL/GenBank/DDBJ databases">
        <title>The genome of the soybean aphid Biotype 1, its phylome, world population structure and adaptation to the North American continent.</title>
        <authorList>
            <person name="Giordano R."/>
            <person name="Donthu R.K."/>
            <person name="Hernandez A.G."/>
            <person name="Wright C.L."/>
            <person name="Zimin A.V."/>
        </authorList>
    </citation>
    <scope>NUCLEOTIDE SEQUENCE [LARGE SCALE GENOMIC DNA]</scope>
    <source>
        <tissue evidence="1">Whole aphids</tissue>
    </source>
</reference>
<accession>A0A6G0T7F9</accession>
<dbReference type="EMBL" id="VYZN01000053">
    <property type="protein sequence ID" value="KAE9527297.1"/>
    <property type="molecule type" value="Genomic_DNA"/>
</dbReference>
<keyword evidence="2" id="KW-1185">Reference proteome</keyword>
<evidence type="ECO:0000313" key="1">
    <source>
        <dbReference type="EMBL" id="KAE9527297.1"/>
    </source>
</evidence>
<evidence type="ECO:0000313" key="2">
    <source>
        <dbReference type="Proteomes" id="UP000475862"/>
    </source>
</evidence>
<sequence>MNSVVQVFGGDLAGVALWRECPTTGTFLSETKPQYDLELHTKLTALIKDYIAAVDTSKINATKPISLAQIFFLINNYLSLKFKIDTSITDENKEPKCGLRLELFNSSLTYSRYTRPVLRRRDFPSSYYLYVFLGVMEKKYTCIFNLERTGITNDPKIKKKKKTLSVEVLWFTIGNSFPMILIAYKLKSCQTI</sequence>
<proteinExistence type="predicted"/>